<feature type="transmembrane region" description="Helical" evidence="6">
    <location>
        <begin position="172"/>
        <end position="191"/>
    </location>
</feature>
<reference evidence="7 8" key="1">
    <citation type="submission" date="2016-05" db="EMBL/GenBank/DDBJ databases">
        <title>Whole genome sequencing of Tetragenococcus halophilus subsp. halophilus NISL 7118.</title>
        <authorList>
            <person name="Shiwa Y."/>
            <person name="Nishimura I."/>
            <person name="Yoshikawa H."/>
            <person name="Koyama Y."/>
            <person name="Oguma T."/>
        </authorList>
    </citation>
    <scope>NUCLEOTIDE SEQUENCE [LARGE SCALE GENOMIC DNA]</scope>
    <source>
        <strain evidence="7 8">NISL 7118</strain>
    </source>
</reference>
<dbReference type="GO" id="GO:0005886">
    <property type="term" value="C:plasma membrane"/>
    <property type="evidence" value="ECO:0007669"/>
    <property type="project" value="UniProtKB-SubCell"/>
</dbReference>
<feature type="transmembrane region" description="Helical" evidence="6">
    <location>
        <begin position="361"/>
        <end position="383"/>
    </location>
</feature>
<dbReference type="AlphaFoldDB" id="A0A2H6CRH9"/>
<dbReference type="PANTHER" id="PTHR23513:SF6">
    <property type="entry name" value="MAJOR FACILITATOR SUPERFAMILY ASSOCIATED DOMAIN-CONTAINING PROTEIN"/>
    <property type="match status" value="1"/>
</dbReference>
<comment type="subcellular location">
    <subcellularLocation>
        <location evidence="1">Cell membrane</location>
        <topology evidence="1">Multi-pass membrane protein</topology>
    </subcellularLocation>
</comment>
<keyword evidence="2" id="KW-1003">Cell membrane</keyword>
<feature type="transmembrane region" description="Helical" evidence="6">
    <location>
        <begin position="389"/>
        <end position="409"/>
    </location>
</feature>
<feature type="transmembrane region" description="Helical" evidence="6">
    <location>
        <begin position="293"/>
        <end position="314"/>
    </location>
</feature>
<feature type="transmembrane region" description="Helical" evidence="6">
    <location>
        <begin position="320"/>
        <end position="341"/>
    </location>
</feature>
<protein>
    <recommendedName>
        <fullName evidence="9">MFS transporter</fullName>
    </recommendedName>
</protein>
<keyword evidence="8" id="KW-1185">Reference proteome</keyword>
<feature type="transmembrane region" description="Helical" evidence="6">
    <location>
        <begin position="108"/>
        <end position="128"/>
    </location>
</feature>
<feature type="transmembrane region" description="Helical" evidence="6">
    <location>
        <begin position="44"/>
        <end position="65"/>
    </location>
</feature>
<feature type="transmembrane region" description="Helical" evidence="6">
    <location>
        <begin position="148"/>
        <end position="166"/>
    </location>
</feature>
<dbReference type="Proteomes" id="UP000236214">
    <property type="component" value="Unassembled WGS sequence"/>
</dbReference>
<evidence type="ECO:0000256" key="1">
    <source>
        <dbReference type="ARBA" id="ARBA00004651"/>
    </source>
</evidence>
<gene>
    <name evidence="7" type="ORF">TEHN7118_0401</name>
</gene>
<dbReference type="Gene3D" id="1.20.1250.20">
    <property type="entry name" value="MFS general substrate transporter like domains"/>
    <property type="match status" value="1"/>
</dbReference>
<feature type="transmembrane region" description="Helical" evidence="6">
    <location>
        <begin position="228"/>
        <end position="254"/>
    </location>
</feature>
<evidence type="ECO:0000256" key="2">
    <source>
        <dbReference type="ARBA" id="ARBA00022475"/>
    </source>
</evidence>
<evidence type="ECO:0000256" key="4">
    <source>
        <dbReference type="ARBA" id="ARBA00022989"/>
    </source>
</evidence>
<accession>A0A2H6CRH9</accession>
<dbReference type="EMBL" id="BDEC01000013">
    <property type="protein sequence ID" value="GBD67595.1"/>
    <property type="molecule type" value="Genomic_DNA"/>
</dbReference>
<dbReference type="CDD" id="cd06173">
    <property type="entry name" value="MFS_MefA_like"/>
    <property type="match status" value="1"/>
</dbReference>
<evidence type="ECO:0000313" key="7">
    <source>
        <dbReference type="EMBL" id="GBD67595.1"/>
    </source>
</evidence>
<dbReference type="PANTHER" id="PTHR23513">
    <property type="entry name" value="INTEGRAL MEMBRANE EFFLUX PROTEIN-RELATED"/>
    <property type="match status" value="1"/>
</dbReference>
<proteinExistence type="predicted"/>
<dbReference type="InterPro" id="IPR036259">
    <property type="entry name" value="MFS_trans_sf"/>
</dbReference>
<evidence type="ECO:0000256" key="3">
    <source>
        <dbReference type="ARBA" id="ARBA00022692"/>
    </source>
</evidence>
<dbReference type="SUPFAM" id="SSF103473">
    <property type="entry name" value="MFS general substrate transporter"/>
    <property type="match status" value="1"/>
</dbReference>
<evidence type="ECO:0000313" key="8">
    <source>
        <dbReference type="Proteomes" id="UP000236214"/>
    </source>
</evidence>
<evidence type="ECO:0008006" key="9">
    <source>
        <dbReference type="Google" id="ProtNLM"/>
    </source>
</evidence>
<dbReference type="GO" id="GO:0022857">
    <property type="term" value="F:transmembrane transporter activity"/>
    <property type="evidence" value="ECO:0007669"/>
    <property type="project" value="InterPro"/>
</dbReference>
<keyword evidence="3 6" id="KW-0812">Transmembrane</keyword>
<dbReference type="InterPro" id="IPR011701">
    <property type="entry name" value="MFS"/>
</dbReference>
<comment type="caution">
    <text evidence="7">The sequence shown here is derived from an EMBL/GenBank/DDBJ whole genome shotgun (WGS) entry which is preliminary data.</text>
</comment>
<dbReference type="Pfam" id="PF07690">
    <property type="entry name" value="MFS_1"/>
    <property type="match status" value="1"/>
</dbReference>
<sequence>MIITTRESNIQIVKSTLSNVINSLSNNMLSYGLGLMLLSQTNSAISFVIEMIIAPAVGVLFVIPIGNLVDKYKHKTVLIVSSLVKILFLLLFILSIDHFDGLYKMIPVIPFVAVNAICANISTVTYSASVHELVRSEKIQRLSSLTNAANSFSNIFAPVLGVSLYALFGFDIFILISIASSSLAFLIMLSLKFHYQTKENISNNIKEAASSQMQGFKEGINYIKKRRLIIDIIVISMFLNFIFSSMNIGIPYIIETELHIGTEPIGYLNTFNAIVLLLGSLFMNFLPAKKGTFLKIMIPVFSLGIEVLLLGTLFQNMDQLFSITLYGGIVSFFIGFSLAIIEVNNMVYLQKTITTEFLGRVMSILTTANRALLPIGSLIYTFLFNSITFGSYIFMGNGILCIAFGLSVFPELLKSVKKDHLFIKEHN</sequence>
<feature type="transmembrane region" description="Helical" evidence="6">
    <location>
        <begin position="266"/>
        <end position="286"/>
    </location>
</feature>
<feature type="transmembrane region" description="Helical" evidence="6">
    <location>
        <begin position="77"/>
        <end position="96"/>
    </location>
</feature>
<dbReference type="RefSeq" id="WP_103103329.1">
    <property type="nucleotide sequence ID" value="NZ_BDEC01000013.1"/>
</dbReference>
<name>A0A2H6CRH9_TETHA</name>
<keyword evidence="5 6" id="KW-0472">Membrane</keyword>
<organism evidence="7 8">
    <name type="scientific">Tetragenococcus halophilus subsp. halophilus</name>
    <dbReference type="NCBI Taxonomy" id="1513897"/>
    <lineage>
        <taxon>Bacteria</taxon>
        <taxon>Bacillati</taxon>
        <taxon>Bacillota</taxon>
        <taxon>Bacilli</taxon>
        <taxon>Lactobacillales</taxon>
        <taxon>Enterococcaceae</taxon>
        <taxon>Tetragenococcus</taxon>
    </lineage>
</organism>
<evidence type="ECO:0000256" key="5">
    <source>
        <dbReference type="ARBA" id="ARBA00023136"/>
    </source>
</evidence>
<evidence type="ECO:0000256" key="6">
    <source>
        <dbReference type="SAM" id="Phobius"/>
    </source>
</evidence>
<keyword evidence="4 6" id="KW-1133">Transmembrane helix</keyword>